<proteinExistence type="predicted"/>
<keyword evidence="1" id="KW-0472">Membrane</keyword>
<evidence type="ECO:0000313" key="2">
    <source>
        <dbReference type="EMBL" id="RDW19319.1"/>
    </source>
</evidence>
<name>A0A3D8PVZ4_9BACI</name>
<keyword evidence="1" id="KW-0812">Transmembrane</keyword>
<feature type="transmembrane region" description="Helical" evidence="1">
    <location>
        <begin position="36"/>
        <end position="59"/>
    </location>
</feature>
<sequence length="62" mass="7482">MGRYYRYKLPPWARRCIFILESITLPILIFQLIRTIFFVTTFDLILLGLLIGLLIAFYLEWI</sequence>
<dbReference type="OrthoDB" id="2456214at2"/>
<dbReference type="RefSeq" id="WP_115773051.1">
    <property type="nucleotide sequence ID" value="NZ_PIOC01000014.1"/>
</dbReference>
<feature type="transmembrane region" description="Helical" evidence="1">
    <location>
        <begin position="12"/>
        <end position="30"/>
    </location>
</feature>
<gene>
    <name evidence="2" type="ORF">CWR48_09770</name>
</gene>
<organism evidence="2 3">
    <name type="scientific">Oceanobacillus arenosus</name>
    <dbReference type="NCBI Taxonomy" id="1229153"/>
    <lineage>
        <taxon>Bacteria</taxon>
        <taxon>Bacillati</taxon>
        <taxon>Bacillota</taxon>
        <taxon>Bacilli</taxon>
        <taxon>Bacillales</taxon>
        <taxon>Bacillaceae</taxon>
        <taxon>Oceanobacillus</taxon>
    </lineage>
</organism>
<accession>A0A3D8PVZ4</accession>
<dbReference type="AlphaFoldDB" id="A0A3D8PVZ4"/>
<evidence type="ECO:0000256" key="1">
    <source>
        <dbReference type="SAM" id="Phobius"/>
    </source>
</evidence>
<dbReference type="EMBL" id="PIOC01000014">
    <property type="protein sequence ID" value="RDW19319.1"/>
    <property type="molecule type" value="Genomic_DNA"/>
</dbReference>
<keyword evidence="3" id="KW-1185">Reference proteome</keyword>
<evidence type="ECO:0000313" key="3">
    <source>
        <dbReference type="Proteomes" id="UP000257143"/>
    </source>
</evidence>
<keyword evidence="1" id="KW-1133">Transmembrane helix</keyword>
<comment type="caution">
    <text evidence="2">The sequence shown here is derived from an EMBL/GenBank/DDBJ whole genome shotgun (WGS) entry which is preliminary data.</text>
</comment>
<protein>
    <submittedName>
        <fullName evidence="2">Uncharacterized protein</fullName>
    </submittedName>
</protein>
<dbReference type="Proteomes" id="UP000257143">
    <property type="component" value="Unassembled WGS sequence"/>
</dbReference>
<reference evidence="3" key="1">
    <citation type="submission" date="2017-11" db="EMBL/GenBank/DDBJ databases">
        <authorList>
            <person name="Zhu W."/>
        </authorList>
    </citation>
    <scope>NUCLEOTIDE SEQUENCE [LARGE SCALE GENOMIC DNA]</scope>
    <source>
        <strain evidence="3">CAU 1183</strain>
    </source>
</reference>